<dbReference type="GO" id="GO:0016787">
    <property type="term" value="F:hydrolase activity"/>
    <property type="evidence" value="ECO:0007669"/>
    <property type="project" value="UniProtKB-KW"/>
</dbReference>
<name>A0ABV9A6W0_9ACTN</name>
<accession>A0ABV9A6W0</accession>
<feature type="transmembrane region" description="Helical" evidence="4">
    <location>
        <begin position="55"/>
        <end position="73"/>
    </location>
</feature>
<evidence type="ECO:0000256" key="4">
    <source>
        <dbReference type="SAM" id="Phobius"/>
    </source>
</evidence>
<dbReference type="PANTHER" id="PTHR10272">
    <property type="entry name" value="PLATELET-ACTIVATING FACTOR ACETYLHYDROLASE"/>
    <property type="match status" value="1"/>
</dbReference>
<dbReference type="Pfam" id="PF03403">
    <property type="entry name" value="PAF-AH_p_II"/>
    <property type="match status" value="1"/>
</dbReference>
<evidence type="ECO:0000256" key="2">
    <source>
        <dbReference type="ARBA" id="ARBA00022963"/>
    </source>
</evidence>
<dbReference type="Gene3D" id="3.40.50.1820">
    <property type="entry name" value="alpha/beta hydrolase"/>
    <property type="match status" value="1"/>
</dbReference>
<keyword evidence="4" id="KW-0472">Membrane</keyword>
<evidence type="ECO:0000313" key="6">
    <source>
        <dbReference type="Proteomes" id="UP001595997"/>
    </source>
</evidence>
<keyword evidence="1 5" id="KW-0378">Hydrolase</keyword>
<keyword evidence="6" id="KW-1185">Reference proteome</keyword>
<feature type="transmembrane region" description="Helical" evidence="4">
    <location>
        <begin position="22"/>
        <end position="43"/>
    </location>
</feature>
<feature type="transmembrane region" description="Helical" evidence="4">
    <location>
        <begin position="79"/>
        <end position="98"/>
    </location>
</feature>
<keyword evidence="3" id="KW-0443">Lipid metabolism</keyword>
<dbReference type="InterPro" id="IPR029058">
    <property type="entry name" value="AB_hydrolase_fold"/>
</dbReference>
<keyword evidence="4" id="KW-0812">Transmembrane</keyword>
<keyword evidence="4" id="KW-1133">Transmembrane helix</keyword>
<protein>
    <submittedName>
        <fullName evidence="5">Alpha/beta hydrolase family protein</fullName>
    </submittedName>
</protein>
<feature type="transmembrane region" description="Helical" evidence="4">
    <location>
        <begin position="110"/>
        <end position="132"/>
    </location>
</feature>
<organism evidence="5 6">
    <name type="scientific">Streptomyces ovatisporus</name>
    <dbReference type="NCBI Taxonomy" id="1128682"/>
    <lineage>
        <taxon>Bacteria</taxon>
        <taxon>Bacillati</taxon>
        <taxon>Actinomycetota</taxon>
        <taxon>Actinomycetes</taxon>
        <taxon>Kitasatosporales</taxon>
        <taxon>Streptomycetaceae</taxon>
        <taxon>Streptomyces</taxon>
    </lineage>
</organism>
<dbReference type="PANTHER" id="PTHR10272:SF0">
    <property type="entry name" value="PLATELET-ACTIVATING FACTOR ACETYLHYDROLASE"/>
    <property type="match status" value="1"/>
</dbReference>
<comment type="caution">
    <text evidence="5">The sequence shown here is derived from an EMBL/GenBank/DDBJ whole genome shotgun (WGS) entry which is preliminary data.</text>
</comment>
<dbReference type="SUPFAM" id="SSF53474">
    <property type="entry name" value="alpha/beta-Hydrolases"/>
    <property type="match status" value="1"/>
</dbReference>
<dbReference type="EMBL" id="JBHSFH010000006">
    <property type="protein sequence ID" value="MFC4495197.1"/>
    <property type="molecule type" value="Genomic_DNA"/>
</dbReference>
<dbReference type="Proteomes" id="UP001595997">
    <property type="component" value="Unassembled WGS sequence"/>
</dbReference>
<evidence type="ECO:0000256" key="3">
    <source>
        <dbReference type="ARBA" id="ARBA00023098"/>
    </source>
</evidence>
<dbReference type="RefSeq" id="WP_386447562.1">
    <property type="nucleotide sequence ID" value="NZ_JBHSFH010000006.1"/>
</dbReference>
<keyword evidence="2" id="KW-0442">Lipid degradation</keyword>
<evidence type="ECO:0000313" key="5">
    <source>
        <dbReference type="EMBL" id="MFC4495197.1"/>
    </source>
</evidence>
<proteinExistence type="predicted"/>
<reference evidence="6" key="1">
    <citation type="journal article" date="2019" name="Int. J. Syst. Evol. Microbiol.">
        <title>The Global Catalogue of Microorganisms (GCM) 10K type strain sequencing project: providing services to taxonomists for standard genome sequencing and annotation.</title>
        <authorList>
            <consortium name="The Broad Institute Genomics Platform"/>
            <consortium name="The Broad Institute Genome Sequencing Center for Infectious Disease"/>
            <person name="Wu L."/>
            <person name="Ma J."/>
        </authorList>
    </citation>
    <scope>NUCLEOTIDE SEQUENCE [LARGE SCALE GENOMIC DNA]</scope>
    <source>
        <strain evidence="6">CGMCC 4.7357</strain>
    </source>
</reference>
<evidence type="ECO:0000256" key="1">
    <source>
        <dbReference type="ARBA" id="ARBA00022801"/>
    </source>
</evidence>
<gene>
    <name evidence="5" type="ORF">ACFPA8_13755</name>
</gene>
<sequence length="495" mass="51961">MQASSSSSHPASLAAASVNEMISGIGMTPIEAVLVVGALALVSARWLPPRFRRRAAIGAAAVSSASAAVLAVVGLRWQMVPVLAAVVVVLPFTARTMLGKPGGRRVRWWLAGPGSAAGVLSIVAGVGAAIAFPVPDFPAPTGKYAVGTSVVEWTDSDRPETWTTDPDDVRALQAQIWYPAEASPDEVERARYMGRSEAEANAAADAEADYLGFPRFILDGSVTARTNAVPDAPAASGKEQFPVVLFTPGMGVGRTTNTAWAEELASHGYVVAALDHPYDTAAVVFADGRTVRRAKHRVSSDAEGYRLGEELAAVKARDLSSALTHLGRFDSGKVKSVLAGRLDTDRAAVVGMSAGVGGAFQAARTDERFSAVIALDGFPYDGDPGSYDQPVLALTQKIGLEDNPRYLPALERMLKLSTTTGYMLTIPGMTHPAFTDAPLWMPPVPSLVGTLGRTEGNRIIAELTIGFLDAELRGRPADLPGLFAEHGELSVYGAG</sequence>